<feature type="domain" description="Peptidase S33 tripeptidyl aminopeptidase-like C-terminal" evidence="3">
    <location>
        <begin position="454"/>
        <end position="552"/>
    </location>
</feature>
<evidence type="ECO:0000256" key="1">
    <source>
        <dbReference type="ARBA" id="ARBA00010088"/>
    </source>
</evidence>
<dbReference type="Gene3D" id="3.40.50.1820">
    <property type="entry name" value="alpha/beta hydrolase"/>
    <property type="match status" value="1"/>
</dbReference>
<dbReference type="GO" id="GO:0016787">
    <property type="term" value="F:hydrolase activity"/>
    <property type="evidence" value="ECO:0007669"/>
    <property type="project" value="UniProtKB-KW"/>
</dbReference>
<keyword evidence="2 4" id="KW-0378">Hydrolase</keyword>
<dbReference type="Pfam" id="PF08386">
    <property type="entry name" value="Abhydrolase_4"/>
    <property type="match status" value="1"/>
</dbReference>
<accession>A0A5N5QL09</accession>
<dbReference type="InterPro" id="IPR051601">
    <property type="entry name" value="Serine_prot/Carboxylest_S33"/>
</dbReference>
<evidence type="ECO:0000259" key="3">
    <source>
        <dbReference type="Pfam" id="PF08386"/>
    </source>
</evidence>
<protein>
    <submittedName>
        <fullName evidence="4">Hydrolase</fullName>
    </submittedName>
</protein>
<comment type="similarity">
    <text evidence="1">Belongs to the peptidase S33 family.</text>
</comment>
<dbReference type="OrthoDB" id="425534at2759"/>
<organism evidence="4 5">
    <name type="scientific">Ceratobasidium theobromae</name>
    <dbReference type="NCBI Taxonomy" id="1582974"/>
    <lineage>
        <taxon>Eukaryota</taxon>
        <taxon>Fungi</taxon>
        <taxon>Dikarya</taxon>
        <taxon>Basidiomycota</taxon>
        <taxon>Agaricomycotina</taxon>
        <taxon>Agaricomycetes</taxon>
        <taxon>Cantharellales</taxon>
        <taxon>Ceratobasidiaceae</taxon>
        <taxon>Ceratobasidium</taxon>
    </lineage>
</organism>
<reference evidence="4 5" key="1">
    <citation type="journal article" date="2019" name="Fungal Biol. Biotechnol.">
        <title>Draft genome sequence of fastidious pathogen Ceratobasidium theobromae, which causes vascular-streak dieback in Theobroma cacao.</title>
        <authorList>
            <person name="Ali S.S."/>
            <person name="Asman A."/>
            <person name="Shao J."/>
            <person name="Firmansyah A.P."/>
            <person name="Susilo A.W."/>
            <person name="Rosmana A."/>
            <person name="McMahon P."/>
            <person name="Junaid M."/>
            <person name="Guest D."/>
            <person name="Kheng T.Y."/>
            <person name="Meinhardt L.W."/>
            <person name="Bailey B.A."/>
        </authorList>
    </citation>
    <scope>NUCLEOTIDE SEQUENCE [LARGE SCALE GENOMIC DNA]</scope>
    <source>
        <strain evidence="4 5">CT2</strain>
    </source>
</reference>
<evidence type="ECO:0000313" key="4">
    <source>
        <dbReference type="EMBL" id="KAB5592440.1"/>
    </source>
</evidence>
<keyword evidence="5" id="KW-1185">Reference proteome</keyword>
<sequence length="610" mass="66932">MEKTSNSPMIYEPLDHRVIQRSESSKVGKLWLVAAGLFSGWQVHRFACGPTATLAPIPRTDKIEWSNCGVGFECGRLLVPLDYQDESLGYANLSVGRYLAKNTTSRLGSLFVNPGGPGGSGLSFLYRAGPNLAELLDGRYDVVSWDPRGINGTVPGVDCFTSQTTQNLAFSHTYQDVGFEARNLSDPIERAVYAQQVRRADAENAVIAELCLNQTGEALRHVGTAAVVRDLELLSRVIEGPEEPVNFWGFSYGTVDRDYFVNMFPHRVGNVAIDGVVDPTLWATTAAFEWGKWDLVDTEKAYTNFLKTCAEVGPDRCALNTNKTSTEPAIRQAIDKFIDDLYQRPLPVPQGDQPYILTSGMVRNLMFENMYRPRGWGGLAEQLAAGIQGNGAPIMNAVLNAIEPNITKKAQTAMAIEAVTCVDGPELSDIDPHKAIEAIVEENVITYEQASKHFTAMEVSMCHHWKPRESERFVGPFNHTTLANDILIIGNTADPITPVVNARTVNKLLPQSRLVIQDGSGHCSLAMASPCTGKAIRGYFLDGVLPPNGIVCETVERLFPEKKAPAEAKAWLNPETSVSETDVRLAEALRKLGQSMEPFVGLHKKPKQLL</sequence>
<gene>
    <name evidence="4" type="ORF">CTheo_4148</name>
</gene>
<dbReference type="InterPro" id="IPR013595">
    <property type="entry name" value="Pept_S33_TAP-like_C"/>
</dbReference>
<evidence type="ECO:0000313" key="5">
    <source>
        <dbReference type="Proteomes" id="UP000383932"/>
    </source>
</evidence>
<dbReference type="AlphaFoldDB" id="A0A5N5QL09"/>
<dbReference type="Proteomes" id="UP000383932">
    <property type="component" value="Unassembled WGS sequence"/>
</dbReference>
<name>A0A5N5QL09_9AGAM</name>
<dbReference type="SUPFAM" id="SSF53474">
    <property type="entry name" value="alpha/beta-Hydrolases"/>
    <property type="match status" value="1"/>
</dbReference>
<comment type="caution">
    <text evidence="4">The sequence shown here is derived from an EMBL/GenBank/DDBJ whole genome shotgun (WGS) entry which is preliminary data.</text>
</comment>
<dbReference type="PANTHER" id="PTHR43248">
    <property type="entry name" value="2-SUCCINYL-6-HYDROXY-2,4-CYCLOHEXADIENE-1-CARBOXYLATE SYNTHASE"/>
    <property type="match status" value="1"/>
</dbReference>
<dbReference type="EMBL" id="SSOP01000065">
    <property type="protein sequence ID" value="KAB5592440.1"/>
    <property type="molecule type" value="Genomic_DNA"/>
</dbReference>
<proteinExistence type="inferred from homology"/>
<evidence type="ECO:0000256" key="2">
    <source>
        <dbReference type="ARBA" id="ARBA00022801"/>
    </source>
</evidence>
<dbReference type="PANTHER" id="PTHR43248:SF25">
    <property type="entry name" value="AB HYDROLASE-1 DOMAIN-CONTAINING PROTEIN-RELATED"/>
    <property type="match status" value="1"/>
</dbReference>
<dbReference type="InterPro" id="IPR029058">
    <property type="entry name" value="AB_hydrolase_fold"/>
</dbReference>